<dbReference type="SUPFAM" id="SSF50630">
    <property type="entry name" value="Acid proteases"/>
    <property type="match status" value="1"/>
</dbReference>
<dbReference type="Gene3D" id="2.40.70.10">
    <property type="entry name" value="Acid Proteases"/>
    <property type="match status" value="1"/>
</dbReference>
<evidence type="ECO:0000313" key="2">
    <source>
        <dbReference type="Proteomes" id="UP000828390"/>
    </source>
</evidence>
<name>A0A9D4BYM0_DREPO</name>
<organism evidence="1 2">
    <name type="scientific">Dreissena polymorpha</name>
    <name type="common">Zebra mussel</name>
    <name type="synonym">Mytilus polymorpha</name>
    <dbReference type="NCBI Taxonomy" id="45954"/>
    <lineage>
        <taxon>Eukaryota</taxon>
        <taxon>Metazoa</taxon>
        <taxon>Spiralia</taxon>
        <taxon>Lophotrochozoa</taxon>
        <taxon>Mollusca</taxon>
        <taxon>Bivalvia</taxon>
        <taxon>Autobranchia</taxon>
        <taxon>Heteroconchia</taxon>
        <taxon>Euheterodonta</taxon>
        <taxon>Imparidentia</taxon>
        <taxon>Neoheterodontei</taxon>
        <taxon>Myida</taxon>
        <taxon>Dreissenoidea</taxon>
        <taxon>Dreissenidae</taxon>
        <taxon>Dreissena</taxon>
    </lineage>
</organism>
<sequence length="111" mass="12533">MDHYARKCRSKIHEQPYKKKYGKGVHQLVYTSQSSDSDAMNVGMVIELSGETYNINSMNSDWLVDAEINTKPIKLQLDTGAKCNVMSEETFNKVGLGYKLKVNKTVLKSGR</sequence>
<accession>A0A9D4BYM0</accession>
<gene>
    <name evidence="1" type="ORF">DPMN_073146</name>
</gene>
<dbReference type="AlphaFoldDB" id="A0A9D4BYM0"/>
<protein>
    <submittedName>
        <fullName evidence="1">Uncharacterized protein</fullName>
    </submittedName>
</protein>
<comment type="caution">
    <text evidence="1">The sequence shown here is derived from an EMBL/GenBank/DDBJ whole genome shotgun (WGS) entry which is preliminary data.</text>
</comment>
<keyword evidence="2" id="KW-1185">Reference proteome</keyword>
<dbReference type="Proteomes" id="UP000828390">
    <property type="component" value="Unassembled WGS sequence"/>
</dbReference>
<dbReference type="InterPro" id="IPR021109">
    <property type="entry name" value="Peptidase_aspartic_dom_sf"/>
</dbReference>
<evidence type="ECO:0000313" key="1">
    <source>
        <dbReference type="EMBL" id="KAH3713356.1"/>
    </source>
</evidence>
<reference evidence="1" key="2">
    <citation type="submission" date="2020-11" db="EMBL/GenBank/DDBJ databases">
        <authorList>
            <person name="McCartney M.A."/>
            <person name="Auch B."/>
            <person name="Kono T."/>
            <person name="Mallez S."/>
            <person name="Becker A."/>
            <person name="Gohl D.M."/>
            <person name="Silverstein K.A.T."/>
            <person name="Koren S."/>
            <person name="Bechman K.B."/>
            <person name="Herman A."/>
            <person name="Abrahante J.E."/>
            <person name="Garbe J."/>
        </authorList>
    </citation>
    <scope>NUCLEOTIDE SEQUENCE</scope>
    <source>
        <strain evidence="1">Duluth1</strain>
        <tissue evidence="1">Whole animal</tissue>
    </source>
</reference>
<reference evidence="1" key="1">
    <citation type="journal article" date="2019" name="bioRxiv">
        <title>The Genome of the Zebra Mussel, Dreissena polymorpha: A Resource for Invasive Species Research.</title>
        <authorList>
            <person name="McCartney M.A."/>
            <person name="Auch B."/>
            <person name="Kono T."/>
            <person name="Mallez S."/>
            <person name="Zhang Y."/>
            <person name="Obille A."/>
            <person name="Becker A."/>
            <person name="Abrahante J.E."/>
            <person name="Garbe J."/>
            <person name="Badalamenti J.P."/>
            <person name="Herman A."/>
            <person name="Mangelson H."/>
            <person name="Liachko I."/>
            <person name="Sullivan S."/>
            <person name="Sone E.D."/>
            <person name="Koren S."/>
            <person name="Silverstein K.A.T."/>
            <person name="Beckman K.B."/>
            <person name="Gohl D.M."/>
        </authorList>
    </citation>
    <scope>NUCLEOTIDE SEQUENCE</scope>
    <source>
        <strain evidence="1">Duluth1</strain>
        <tissue evidence="1">Whole animal</tissue>
    </source>
</reference>
<dbReference type="EMBL" id="JAIWYP010000014">
    <property type="protein sequence ID" value="KAH3713356.1"/>
    <property type="molecule type" value="Genomic_DNA"/>
</dbReference>
<proteinExistence type="predicted"/>